<dbReference type="AlphaFoldDB" id="A0A6A5B511"/>
<evidence type="ECO:0000313" key="2">
    <source>
        <dbReference type="Proteomes" id="UP000444721"/>
    </source>
</evidence>
<gene>
    <name evidence="1" type="ORF">FDP41_008661</name>
</gene>
<comment type="caution">
    <text evidence="1">The sequence shown here is derived from an EMBL/GenBank/DDBJ whole genome shotgun (WGS) entry which is preliminary data.</text>
</comment>
<sequence length="710" mass="81569">MTPPFTFFRSRRLLLSRSSTNSTSISATTFGSGRRFSTFRMRSLEIDASSNLVHTNPWLISMMSGSSSSFSFLKRMKVQQESRSYHSNLSFQRNSNDNTQSSHVSALQALNHFETIFQQAMLQLQSEMSKWEDHSEKDSTQSPQQPQKRKLSNDLCELLCSLACAPNTTFLALKNNPAACFGSSVGMRAHLLHRQAQYIVLKGLFQEWFDLSTLKNMFVVQKNDSRNLYKYPIYKLEEATLSRKDAESESSQPSQQPQQLYMDDTFFLCSVWDSLMSSSAISPKVDGQEIFTRQNLIVNFYWLFTRLKFNPNSNKTLLEYTRKVLDGYEKTKKAYVSAVKREDVDYSTTVTYDVHENAFPFTRRTYTQDEFDWFEDLETDLPLHLGSCFKAIEIFTRMSSQPSENPFQMMKDMDECLKVNPNNPYILYLKTSLCGLYLPLVREGPELFRIGNDSIHAALNIMKNHVNIHLTSASPSLDRLSKTRFDLSDEEQDMTDTEHADQNRSKEELPIPDLKFTPLLFLKATFQITAASVPSLSQMLRLQLAQTALRDLQQVERFSRMPNEYIFLCAKGQAYIFLQHYEKAFQSLSAIEKFENVVSSEAIIHAICSSASCMIALGHAQLCLEKIDHYIAKYDHHPALILLKLDCQRESCRSKDGLKTVLLSYQELANSLMNLANTNQATFSKYYLQVIELMKHVQKSIEDPSIPDSW</sequence>
<dbReference type="VEuPathDB" id="AmoebaDB:FDP41_008661"/>
<dbReference type="VEuPathDB" id="AmoebaDB:NfTy_007810"/>
<name>A0A6A5B511_NAEFO</name>
<dbReference type="OrthoDB" id="10459059at2759"/>
<dbReference type="RefSeq" id="XP_044557710.1">
    <property type="nucleotide sequence ID" value="XM_044712539.1"/>
</dbReference>
<dbReference type="Proteomes" id="UP000444721">
    <property type="component" value="Unassembled WGS sequence"/>
</dbReference>
<protein>
    <submittedName>
        <fullName evidence="1">Uncharacterized protein</fullName>
    </submittedName>
</protein>
<organism evidence="1 2">
    <name type="scientific">Naegleria fowleri</name>
    <name type="common">Brain eating amoeba</name>
    <dbReference type="NCBI Taxonomy" id="5763"/>
    <lineage>
        <taxon>Eukaryota</taxon>
        <taxon>Discoba</taxon>
        <taxon>Heterolobosea</taxon>
        <taxon>Tetramitia</taxon>
        <taxon>Eutetramitia</taxon>
        <taxon>Vahlkampfiidae</taxon>
        <taxon>Naegleria</taxon>
    </lineage>
</organism>
<accession>A0A6A5B511</accession>
<dbReference type="VEuPathDB" id="AmoebaDB:NF0022780"/>
<proteinExistence type="predicted"/>
<dbReference type="OMA" id="FHEENIM"/>
<dbReference type="EMBL" id="VFQX01000063">
    <property type="protein sequence ID" value="KAF0972997.1"/>
    <property type="molecule type" value="Genomic_DNA"/>
</dbReference>
<evidence type="ECO:0000313" key="1">
    <source>
        <dbReference type="EMBL" id="KAF0972997.1"/>
    </source>
</evidence>
<keyword evidence="2" id="KW-1185">Reference proteome</keyword>
<dbReference type="GeneID" id="68115879"/>
<reference evidence="1 2" key="1">
    <citation type="journal article" date="2019" name="Sci. Rep.">
        <title>Nanopore sequencing improves the draft genome of the human pathogenic amoeba Naegleria fowleri.</title>
        <authorList>
            <person name="Liechti N."/>
            <person name="Schurch N."/>
            <person name="Bruggmann R."/>
            <person name="Wittwer M."/>
        </authorList>
    </citation>
    <scope>NUCLEOTIDE SEQUENCE [LARGE SCALE GENOMIC DNA]</scope>
    <source>
        <strain evidence="1 2">ATCC 30894</strain>
    </source>
</reference>